<dbReference type="InterPro" id="IPR004552">
    <property type="entry name" value="AGP_acyltrans"/>
</dbReference>
<dbReference type="EC" id="2.3.1.51" evidence="7"/>
<keyword evidence="7" id="KW-1208">Phospholipid metabolism</keyword>
<keyword evidence="5 7" id="KW-0443">Lipid metabolism</keyword>
<accession>A0A1M6FGU7</accession>
<comment type="domain">
    <text evidence="7">The HXXXXD motif is essential for acyltransferase activity and may constitute the binding site for the phosphate moiety of the glycerol-3-phosphate.</text>
</comment>
<evidence type="ECO:0000256" key="4">
    <source>
        <dbReference type="ARBA" id="ARBA00022679"/>
    </source>
</evidence>
<sequence length="237" mass="26875">MRIILIGFIYGVYMIHLFFAGVGIRMMTFFGNGKRVEVYKTKKFLNWAKFTVNILGLRVTYEGQDNIPDETCVFIGNHQSILDIPVLICGANRRIGFIAKKELLKVPILGFWFKIVHCVPIDRENVREAIKAINEGVENLKNGHSMAIFPEGTRSKDGNINEFKKGSLKLATKANVPVIPVTIDGAFRAYEEKKKFKSADIKVMFGKPIYPQNLSKEEIKDLSKIVHDEIANNLNKL</sequence>
<keyword evidence="4 7" id="KW-0808">Transferase</keyword>
<name>A0A1M6FGU7_9CLOT</name>
<comment type="catalytic activity">
    <reaction evidence="7">
        <text>a 1-acyl-sn-glycero-3-phosphate + an acyl-CoA = a 1,2-diacyl-sn-glycero-3-phosphate + CoA</text>
        <dbReference type="Rhea" id="RHEA:19709"/>
        <dbReference type="ChEBI" id="CHEBI:57287"/>
        <dbReference type="ChEBI" id="CHEBI:57970"/>
        <dbReference type="ChEBI" id="CHEBI:58342"/>
        <dbReference type="ChEBI" id="CHEBI:58608"/>
        <dbReference type="EC" id="2.3.1.51"/>
    </reaction>
</comment>
<feature type="domain" description="Phospholipid/glycerol acyltransferase" evidence="9">
    <location>
        <begin position="72"/>
        <end position="186"/>
    </location>
</feature>
<proteinExistence type="inferred from homology"/>
<evidence type="ECO:0000313" key="10">
    <source>
        <dbReference type="EMBL" id="SHI96887.1"/>
    </source>
</evidence>
<keyword evidence="7" id="KW-0594">Phospholipid biosynthesis</keyword>
<evidence type="ECO:0000256" key="2">
    <source>
        <dbReference type="ARBA" id="ARBA00008655"/>
    </source>
</evidence>
<gene>
    <name evidence="10" type="ORF">SAMN02745163_01133</name>
</gene>
<keyword evidence="8" id="KW-0472">Membrane</keyword>
<dbReference type="SUPFAM" id="SSF69593">
    <property type="entry name" value="Glycerol-3-phosphate (1)-acyltransferase"/>
    <property type="match status" value="1"/>
</dbReference>
<comment type="similarity">
    <text evidence="2 7">Belongs to the 1-acyl-sn-glycerol-3-phosphate acyltransferase family.</text>
</comment>
<evidence type="ECO:0000313" key="11">
    <source>
        <dbReference type="Proteomes" id="UP000184310"/>
    </source>
</evidence>
<comment type="pathway">
    <text evidence="1">Lipid metabolism.</text>
</comment>
<dbReference type="NCBIfam" id="TIGR00530">
    <property type="entry name" value="AGP_acyltrn"/>
    <property type="match status" value="1"/>
</dbReference>
<dbReference type="PANTHER" id="PTHR10434:SF64">
    <property type="entry name" value="1-ACYL-SN-GLYCEROL-3-PHOSPHATE ACYLTRANSFERASE-RELATED"/>
    <property type="match status" value="1"/>
</dbReference>
<dbReference type="InterPro" id="IPR002123">
    <property type="entry name" value="Plipid/glycerol_acylTrfase"/>
</dbReference>
<organism evidence="10 11">
    <name type="scientific">Clostridium cavendishii DSM 21758</name>
    <dbReference type="NCBI Taxonomy" id="1121302"/>
    <lineage>
        <taxon>Bacteria</taxon>
        <taxon>Bacillati</taxon>
        <taxon>Bacillota</taxon>
        <taxon>Clostridia</taxon>
        <taxon>Eubacteriales</taxon>
        <taxon>Clostridiaceae</taxon>
        <taxon>Clostridium</taxon>
    </lineage>
</organism>
<dbReference type="Pfam" id="PF01553">
    <property type="entry name" value="Acyltransferase"/>
    <property type="match status" value="1"/>
</dbReference>
<evidence type="ECO:0000256" key="3">
    <source>
        <dbReference type="ARBA" id="ARBA00022516"/>
    </source>
</evidence>
<dbReference type="EMBL" id="FQZB01000005">
    <property type="protein sequence ID" value="SHI96887.1"/>
    <property type="molecule type" value="Genomic_DNA"/>
</dbReference>
<dbReference type="SMART" id="SM00563">
    <property type="entry name" value="PlsC"/>
    <property type="match status" value="1"/>
</dbReference>
<evidence type="ECO:0000256" key="7">
    <source>
        <dbReference type="RuleBase" id="RU361267"/>
    </source>
</evidence>
<evidence type="ECO:0000256" key="6">
    <source>
        <dbReference type="ARBA" id="ARBA00023315"/>
    </source>
</evidence>
<dbReference type="PANTHER" id="PTHR10434">
    <property type="entry name" value="1-ACYL-SN-GLYCEROL-3-PHOSPHATE ACYLTRANSFERASE"/>
    <property type="match status" value="1"/>
</dbReference>
<keyword evidence="3 7" id="KW-0444">Lipid biosynthesis</keyword>
<dbReference type="GO" id="GO:0006654">
    <property type="term" value="P:phosphatidic acid biosynthetic process"/>
    <property type="evidence" value="ECO:0007669"/>
    <property type="project" value="TreeGrafter"/>
</dbReference>
<keyword evidence="8" id="KW-1133">Transmembrane helix</keyword>
<evidence type="ECO:0000256" key="8">
    <source>
        <dbReference type="SAM" id="Phobius"/>
    </source>
</evidence>
<dbReference type="RefSeq" id="WP_242958367.1">
    <property type="nucleotide sequence ID" value="NZ_FQZB01000005.1"/>
</dbReference>
<reference evidence="10 11" key="1">
    <citation type="submission" date="2016-11" db="EMBL/GenBank/DDBJ databases">
        <authorList>
            <person name="Jaros S."/>
            <person name="Januszkiewicz K."/>
            <person name="Wedrychowicz H."/>
        </authorList>
    </citation>
    <scope>NUCLEOTIDE SEQUENCE [LARGE SCALE GENOMIC DNA]</scope>
    <source>
        <strain evidence="10 11">DSM 21758</strain>
    </source>
</reference>
<keyword evidence="6 7" id="KW-0012">Acyltransferase</keyword>
<evidence type="ECO:0000259" key="9">
    <source>
        <dbReference type="SMART" id="SM00563"/>
    </source>
</evidence>
<evidence type="ECO:0000256" key="1">
    <source>
        <dbReference type="ARBA" id="ARBA00005189"/>
    </source>
</evidence>
<protein>
    <recommendedName>
        <fullName evidence="7">1-acyl-sn-glycerol-3-phosphate acyltransferase</fullName>
        <ecNumber evidence="7">2.3.1.51</ecNumber>
    </recommendedName>
</protein>
<dbReference type="Proteomes" id="UP000184310">
    <property type="component" value="Unassembled WGS sequence"/>
</dbReference>
<feature type="transmembrane region" description="Helical" evidence="8">
    <location>
        <begin position="6"/>
        <end position="24"/>
    </location>
</feature>
<keyword evidence="8" id="KW-0812">Transmembrane</keyword>
<keyword evidence="11" id="KW-1185">Reference proteome</keyword>
<dbReference type="CDD" id="cd07989">
    <property type="entry name" value="LPLAT_AGPAT-like"/>
    <property type="match status" value="1"/>
</dbReference>
<evidence type="ECO:0000256" key="5">
    <source>
        <dbReference type="ARBA" id="ARBA00023098"/>
    </source>
</evidence>
<dbReference type="GO" id="GO:0003841">
    <property type="term" value="F:1-acylglycerol-3-phosphate O-acyltransferase activity"/>
    <property type="evidence" value="ECO:0007669"/>
    <property type="project" value="UniProtKB-UniRule"/>
</dbReference>
<dbReference type="AlphaFoldDB" id="A0A1M6FGU7"/>
<dbReference type="STRING" id="1121302.SAMN02745163_01133"/>
<dbReference type="GO" id="GO:0016020">
    <property type="term" value="C:membrane"/>
    <property type="evidence" value="ECO:0007669"/>
    <property type="project" value="InterPro"/>
</dbReference>